<evidence type="ECO:0000256" key="1">
    <source>
        <dbReference type="SAM" id="MobiDB-lite"/>
    </source>
</evidence>
<dbReference type="EMBL" id="FWEW01003741">
    <property type="protein sequence ID" value="SLM40729.1"/>
    <property type="molecule type" value="Genomic_DNA"/>
</dbReference>
<feature type="region of interest" description="Disordered" evidence="1">
    <location>
        <begin position="181"/>
        <end position="235"/>
    </location>
</feature>
<reference evidence="3" key="1">
    <citation type="submission" date="2017-03" db="EMBL/GenBank/DDBJ databases">
        <authorList>
            <person name="Sharma R."/>
            <person name="Thines M."/>
        </authorList>
    </citation>
    <scope>NUCLEOTIDE SEQUENCE [LARGE SCALE GENOMIC DNA]</scope>
</reference>
<accession>A0A1W5DCZ5</accession>
<name>A0A1W5DCZ5_9LECA</name>
<proteinExistence type="predicted"/>
<evidence type="ECO:0000313" key="3">
    <source>
        <dbReference type="Proteomes" id="UP000192927"/>
    </source>
</evidence>
<keyword evidence="3" id="KW-1185">Reference proteome</keyword>
<sequence>MVQFIPPPDTRVLLPPLLACLPTAFASPRPPPALLPLLSPILRQRVQLLSSHANSSSDSWLPLLCWNASAAEELPSIIESDRFELHPVSGDVEVSDIDELKYRRLDNETLQARVVVSECRLGVIYLWCEGDQGGGGAGWRVSEVLPWPEKDDDGISTWWTTITEAEERSKESLMAEALRVGAGSSLDMPNDGAGEENRGSDDDDDDDYWAQYDNTPRRTPAKQSPALGRSPTLTRHARTTTDADYYEQYAQVQPALDNDDPSEDRAAIGESLLNGNTSTSPPPMGEQDMLQPRAIRPTEQVPSEEPQIDHPQPSSSPADSAPMSRLEDSAVLQSLAEVAIRQHISTSMKSLFRLARGSGIERDEFEILVQTELDMLGMLAEDE</sequence>
<evidence type="ECO:0000313" key="2">
    <source>
        <dbReference type="EMBL" id="SLM40729.1"/>
    </source>
</evidence>
<feature type="region of interest" description="Disordered" evidence="1">
    <location>
        <begin position="297"/>
        <end position="326"/>
    </location>
</feature>
<protein>
    <submittedName>
        <fullName evidence="2">Uncharacterized protein</fullName>
    </submittedName>
</protein>
<organism evidence="2 3">
    <name type="scientific">Lasallia pustulata</name>
    <dbReference type="NCBI Taxonomy" id="136370"/>
    <lineage>
        <taxon>Eukaryota</taxon>
        <taxon>Fungi</taxon>
        <taxon>Dikarya</taxon>
        <taxon>Ascomycota</taxon>
        <taxon>Pezizomycotina</taxon>
        <taxon>Lecanoromycetes</taxon>
        <taxon>OSLEUM clade</taxon>
        <taxon>Umbilicariomycetidae</taxon>
        <taxon>Umbilicariales</taxon>
        <taxon>Umbilicariaceae</taxon>
        <taxon>Lasallia</taxon>
    </lineage>
</organism>
<dbReference type="Proteomes" id="UP000192927">
    <property type="component" value="Unassembled WGS sequence"/>
</dbReference>
<dbReference type="AlphaFoldDB" id="A0A1W5DCZ5"/>
<feature type="compositionally biased region" description="Low complexity" evidence="1">
    <location>
        <begin position="311"/>
        <end position="324"/>
    </location>
</feature>